<name>A0A6A6RCE6_9PEZI</name>
<evidence type="ECO:0000313" key="1">
    <source>
        <dbReference type="EMBL" id="KAF2502475.1"/>
    </source>
</evidence>
<reference evidence="1" key="1">
    <citation type="journal article" date="2020" name="Stud. Mycol.">
        <title>101 Dothideomycetes genomes: a test case for predicting lifestyles and emergence of pathogens.</title>
        <authorList>
            <person name="Haridas S."/>
            <person name="Albert R."/>
            <person name="Binder M."/>
            <person name="Bloem J."/>
            <person name="Labutti K."/>
            <person name="Salamov A."/>
            <person name="Andreopoulos B."/>
            <person name="Baker S."/>
            <person name="Barry K."/>
            <person name="Bills G."/>
            <person name="Bluhm B."/>
            <person name="Cannon C."/>
            <person name="Castanera R."/>
            <person name="Culley D."/>
            <person name="Daum C."/>
            <person name="Ezra D."/>
            <person name="Gonzalez J."/>
            <person name="Henrissat B."/>
            <person name="Kuo A."/>
            <person name="Liang C."/>
            <person name="Lipzen A."/>
            <person name="Lutzoni F."/>
            <person name="Magnuson J."/>
            <person name="Mondo S."/>
            <person name="Nolan M."/>
            <person name="Ohm R."/>
            <person name="Pangilinan J."/>
            <person name="Park H.-J."/>
            <person name="Ramirez L."/>
            <person name="Alfaro M."/>
            <person name="Sun H."/>
            <person name="Tritt A."/>
            <person name="Yoshinaga Y."/>
            <person name="Zwiers L.-H."/>
            <person name="Turgeon B."/>
            <person name="Goodwin S."/>
            <person name="Spatafora J."/>
            <person name="Crous P."/>
            <person name="Grigoriev I."/>
        </authorList>
    </citation>
    <scope>NUCLEOTIDE SEQUENCE</scope>
    <source>
        <strain evidence="1">CBS 269.34</strain>
    </source>
</reference>
<dbReference type="OrthoDB" id="5431422at2759"/>
<dbReference type="AlphaFoldDB" id="A0A6A6RCE6"/>
<organism evidence="1 2">
    <name type="scientific">Lophium mytilinum</name>
    <dbReference type="NCBI Taxonomy" id="390894"/>
    <lineage>
        <taxon>Eukaryota</taxon>
        <taxon>Fungi</taxon>
        <taxon>Dikarya</taxon>
        <taxon>Ascomycota</taxon>
        <taxon>Pezizomycotina</taxon>
        <taxon>Dothideomycetes</taxon>
        <taxon>Pleosporomycetidae</taxon>
        <taxon>Mytilinidiales</taxon>
        <taxon>Mytilinidiaceae</taxon>
        <taxon>Lophium</taxon>
    </lineage>
</organism>
<evidence type="ECO:0000313" key="2">
    <source>
        <dbReference type="Proteomes" id="UP000799750"/>
    </source>
</evidence>
<gene>
    <name evidence="1" type="ORF">BU16DRAFT_9977</name>
</gene>
<dbReference type="EMBL" id="MU004181">
    <property type="protein sequence ID" value="KAF2502475.1"/>
    <property type="molecule type" value="Genomic_DNA"/>
</dbReference>
<accession>A0A6A6RCE6</accession>
<sequence length="146" mass="16223">MMQLRLEVERISVVAAQPSQEQLTPHNDLLGNLTGIDGRIARVEDVLRFQAEQVREHRLTQFGPFVNRLALRPPSPAARSRIPPATQHSDGFSVRVAPFATTCRTGCACVCHSKQAAASPKMLNRFLGLVVRRKHGTPLFVSEMQQ</sequence>
<proteinExistence type="predicted"/>
<keyword evidence="2" id="KW-1185">Reference proteome</keyword>
<protein>
    <submittedName>
        <fullName evidence="1">Uncharacterized protein</fullName>
    </submittedName>
</protein>
<dbReference type="Proteomes" id="UP000799750">
    <property type="component" value="Unassembled WGS sequence"/>
</dbReference>